<sequence length="66" mass="7217">MSLDSFSRGKADLGRSAANIKNFTGRSGDSADDRYRSALDDPKKGRRLLSLYDGARRSPVDRSGPK</sequence>
<evidence type="ECO:0000313" key="2">
    <source>
        <dbReference type="EMBL" id="KAJ5519924.1"/>
    </source>
</evidence>
<gene>
    <name evidence="2" type="ORF">N7463_000377</name>
</gene>
<accession>A0A9W9Y451</accession>
<proteinExistence type="predicted"/>
<feature type="region of interest" description="Disordered" evidence="1">
    <location>
        <begin position="17"/>
        <end position="66"/>
    </location>
</feature>
<protein>
    <submittedName>
        <fullName evidence="2">Uncharacterized protein</fullName>
    </submittedName>
</protein>
<keyword evidence="3" id="KW-1185">Reference proteome</keyword>
<dbReference type="Proteomes" id="UP001149954">
    <property type="component" value="Unassembled WGS sequence"/>
</dbReference>
<evidence type="ECO:0000313" key="3">
    <source>
        <dbReference type="Proteomes" id="UP001149954"/>
    </source>
</evidence>
<dbReference type="AlphaFoldDB" id="A0A9W9Y451"/>
<feature type="compositionally biased region" description="Basic and acidic residues" evidence="1">
    <location>
        <begin position="29"/>
        <end position="43"/>
    </location>
</feature>
<name>A0A9W9Y451_9EURO</name>
<organism evidence="2 3">
    <name type="scientific">Penicillium fimorum</name>
    <dbReference type="NCBI Taxonomy" id="1882269"/>
    <lineage>
        <taxon>Eukaryota</taxon>
        <taxon>Fungi</taxon>
        <taxon>Dikarya</taxon>
        <taxon>Ascomycota</taxon>
        <taxon>Pezizomycotina</taxon>
        <taxon>Eurotiomycetes</taxon>
        <taxon>Eurotiomycetidae</taxon>
        <taxon>Eurotiales</taxon>
        <taxon>Aspergillaceae</taxon>
        <taxon>Penicillium</taxon>
    </lineage>
</organism>
<reference evidence="2" key="1">
    <citation type="submission" date="2022-12" db="EMBL/GenBank/DDBJ databases">
        <authorList>
            <person name="Petersen C."/>
        </authorList>
    </citation>
    <scope>NUCLEOTIDE SEQUENCE</scope>
    <source>
        <strain evidence="2">IBT 29495</strain>
    </source>
</reference>
<reference evidence="2" key="2">
    <citation type="journal article" date="2023" name="IMA Fungus">
        <title>Comparative genomic study of the Penicillium genus elucidates a diverse pangenome and 15 lateral gene transfer events.</title>
        <authorList>
            <person name="Petersen C."/>
            <person name="Sorensen T."/>
            <person name="Nielsen M.R."/>
            <person name="Sondergaard T.E."/>
            <person name="Sorensen J.L."/>
            <person name="Fitzpatrick D.A."/>
            <person name="Frisvad J.C."/>
            <person name="Nielsen K.L."/>
        </authorList>
    </citation>
    <scope>NUCLEOTIDE SEQUENCE</scope>
    <source>
        <strain evidence="2">IBT 29495</strain>
    </source>
</reference>
<comment type="caution">
    <text evidence="2">The sequence shown here is derived from an EMBL/GenBank/DDBJ whole genome shotgun (WGS) entry which is preliminary data.</text>
</comment>
<dbReference type="EMBL" id="JAPWDS010000001">
    <property type="protein sequence ID" value="KAJ5519924.1"/>
    <property type="molecule type" value="Genomic_DNA"/>
</dbReference>
<evidence type="ECO:0000256" key="1">
    <source>
        <dbReference type="SAM" id="MobiDB-lite"/>
    </source>
</evidence>
<feature type="compositionally biased region" description="Basic and acidic residues" evidence="1">
    <location>
        <begin position="54"/>
        <end position="66"/>
    </location>
</feature>